<dbReference type="Pfam" id="PF02514">
    <property type="entry name" value="CobN-Mg_chel"/>
    <property type="match status" value="1"/>
</dbReference>
<dbReference type="InterPro" id="IPR003672">
    <property type="entry name" value="CobN/Mg_chltase"/>
</dbReference>
<feature type="region of interest" description="Disordered" evidence="1">
    <location>
        <begin position="1244"/>
        <end position="1290"/>
    </location>
</feature>
<feature type="domain" description="CobN/magnesium chelatase" evidence="3">
    <location>
        <begin position="136"/>
        <end position="1205"/>
    </location>
</feature>
<accession>A0A1Y5Q4Z1</accession>
<dbReference type="EMBL" id="FLTS01000001">
    <property type="protein sequence ID" value="SBV37362.1"/>
    <property type="molecule type" value="Genomic_DNA"/>
</dbReference>
<protein>
    <submittedName>
        <fullName evidence="4">Cobaltochelatase</fullName>
    </submittedName>
</protein>
<name>A0A1Y5Q4Z1_9GAMM</name>
<organism evidence="4">
    <name type="scientific">uncultured Stenotrophomonas sp</name>
    <dbReference type="NCBI Taxonomy" id="165438"/>
    <lineage>
        <taxon>Bacteria</taxon>
        <taxon>Pseudomonadati</taxon>
        <taxon>Pseudomonadota</taxon>
        <taxon>Gammaproteobacteria</taxon>
        <taxon>Lysobacterales</taxon>
        <taxon>Lysobacteraceae</taxon>
        <taxon>Stenotrophomonas</taxon>
        <taxon>environmental samples</taxon>
    </lineage>
</organism>
<dbReference type="NCBIfam" id="NF004644">
    <property type="entry name" value="PRK05989.2-2"/>
    <property type="match status" value="1"/>
</dbReference>
<feature type="signal peptide" evidence="2">
    <location>
        <begin position="1"/>
        <end position="21"/>
    </location>
</feature>
<feature type="chain" id="PRO_5012757325" evidence="2">
    <location>
        <begin position="22"/>
        <end position="1325"/>
    </location>
</feature>
<reference evidence="4" key="1">
    <citation type="submission" date="2016-03" db="EMBL/GenBank/DDBJ databases">
        <authorList>
            <person name="Ploux O."/>
        </authorList>
    </citation>
    <scope>NUCLEOTIDE SEQUENCE</scope>
    <source>
        <strain evidence="4">UC10</strain>
    </source>
</reference>
<evidence type="ECO:0000256" key="2">
    <source>
        <dbReference type="SAM" id="SignalP"/>
    </source>
</evidence>
<feature type="compositionally biased region" description="Pro residues" evidence="1">
    <location>
        <begin position="1262"/>
        <end position="1279"/>
    </location>
</feature>
<gene>
    <name evidence="4" type="ORF">STPYR_12292</name>
</gene>
<keyword evidence="2" id="KW-0732">Signal</keyword>
<evidence type="ECO:0000313" key="4">
    <source>
        <dbReference type="EMBL" id="SBV37362.1"/>
    </source>
</evidence>
<evidence type="ECO:0000259" key="3">
    <source>
        <dbReference type="Pfam" id="PF02514"/>
    </source>
</evidence>
<evidence type="ECO:0000256" key="1">
    <source>
        <dbReference type="SAM" id="MobiDB-lite"/>
    </source>
</evidence>
<sequence length="1325" mass="143680">MAGWRYALCGLLLGMAGMATAAAAPVPAEAAAHDGERARLVLVGSGFFAQGKLALYRQLAAAEGVALDYVAAPLKPDALATLAGADLVLAELPPVQMYRDEKLPGQLAALPRTLLVERDGEHGRGMDDAQATLLAAYARNGGERNLRALLRYLHHWKTQGRPPATPQPALVMPKTGIYHPDYRDLAFATLDEYLHWLGAKVRRGQPVVGIAMFASAIGSDSTAHIDALVREVEARGGIALPFFRDTDGGVPVETLLSRDGKSFVDVVVNFEILYRSDIGADYARLGVPVLQAITYWEGPEATWQADRQGVSPGATSFYLALPEQAGFIDPLIVAAGKSRMPPQPIDAQIRSLAAKAFAYAALRHTPAADKRVGIVFYNYPPGEKNLGASGLNLPRSLHATLVALREAGYGADLPTEPALLETLQRLLAPSYRGSAELDALLRDDLAGWLPLRDYRRWFDALPKAVRADIGAAWGEPEASPWLRRRDGEAGFVIPRLRLRNVTLLPQPSRAAPGADTTGSGGYHDIKRPVDHFYLAAYQYLREQAGRDAIVHFGTHGTQEWSYGKERGLSVYDNPMLLVGDVPVVYPYIVDDVGEALQAKRRGRAVIVSHQTPAFGSAGLHGEPLRLHQLIEEYQQLDHGAVRDTAARQLRELAVSSGIAADLQWDAARIAADLDGFLVELHEYLDALGGQPQPQGLHAFGTSADATRRGDTLRLMLGKRIEQVLGLGDDPHAASADYRARGDEPGRRWLQHHLYDGQPLPGDAPPAQRELLDAARRADATLDAGSELAGLFDALAGRYSTPGLGGDPLRTPESLPTGRNLYGFDPMRVPSRAAWEAGQVALQQLIDSYRDTHAGQYPDKLAFSLWGVETMRHNGILEAQVFAALGVRPLWGDGGRIEKVELIPAAELGRPRIDVVLSATGLYRDQFATLMQRMNEAVALAAAAENGDNAIARHTAGVRERLLAQGLADDVADRYARTRIYSSAQGSYGSGLGGAVLKTGEWAADTELAQSYLAQMQYGYGPDPAHWGEISTGVNAYAEQLRGTQAAVLSRSSNLYGMLTTDDPFSYLGGLSLAVRHLDGQAPALYISNLRDPAGSRVDDAARFLAAELQTRQFHPGWITQMQQEGYAGTLEIVGSMDNFWGWQAVDPGMVRDDQWQAFHDVYVRDKLQLGMREWFERDNPHALAQIVERMLEAQRKGYWDADEATLRSLVDTWNDLDARHDVLPGSDKLRPHIARLAAAFGLNPRSALPPTTQAPASAPLAAQPPTPPAEAAPPPPPATPATVSGMQLQRVQAPPPSVPAAWWLALWPALLAFAIGGWRQTRVAS</sequence>
<dbReference type="PANTHER" id="PTHR44119">
    <property type="entry name" value="MAGNESIUM-CHELATASE SUBUNIT CHLH, CHLOROPLASTIC"/>
    <property type="match status" value="1"/>
</dbReference>
<dbReference type="CDD" id="cd10150">
    <property type="entry name" value="CobN_like"/>
    <property type="match status" value="1"/>
</dbReference>
<proteinExistence type="predicted"/>
<feature type="compositionally biased region" description="Low complexity" evidence="1">
    <location>
        <begin position="1246"/>
        <end position="1261"/>
    </location>
</feature>
<dbReference type="PANTHER" id="PTHR44119:SF4">
    <property type="entry name" value="AEROBIC COBALTOCHELATASE SUBUNIT COBN"/>
    <property type="match status" value="1"/>
</dbReference>